<keyword evidence="3" id="KW-1185">Reference proteome</keyword>
<reference evidence="2 3" key="1">
    <citation type="submission" date="2018-09" db="EMBL/GenBank/DDBJ databases">
        <authorList>
            <person name="Livingstone P.G."/>
            <person name="Whitworth D.E."/>
        </authorList>
    </citation>
    <scope>NUCLEOTIDE SEQUENCE [LARGE SCALE GENOMIC DNA]</scope>
    <source>
        <strain evidence="2 3">CA031B</strain>
    </source>
</reference>
<organism evidence="2 3">
    <name type="scientific">Corallococcus praedator</name>
    <dbReference type="NCBI Taxonomy" id="2316724"/>
    <lineage>
        <taxon>Bacteria</taxon>
        <taxon>Pseudomonadati</taxon>
        <taxon>Myxococcota</taxon>
        <taxon>Myxococcia</taxon>
        <taxon>Myxococcales</taxon>
        <taxon>Cystobacterineae</taxon>
        <taxon>Myxococcaceae</taxon>
        <taxon>Corallococcus</taxon>
    </lineage>
</organism>
<gene>
    <name evidence="2" type="ORF">D7Y13_16295</name>
</gene>
<feature type="signal peptide" evidence="1">
    <location>
        <begin position="1"/>
        <end position="17"/>
    </location>
</feature>
<feature type="chain" id="PRO_5045659821" description="Lipoprotein" evidence="1">
    <location>
        <begin position="18"/>
        <end position="195"/>
    </location>
</feature>
<sequence length="195" mass="20835">MSVVVAALLLSACPAYTVTRYSVSVDNVEMLRSLQKKYPQGALKVSDFTSESGPQREILCRGAGPVAPPDQKTFEQYLQAALRDELRMAGVYSDKSKVAVSAKFHELDFSSVDGTWNLDALVSASPVQPFQVSHVSSFSSSPIADNACNLTAQAFMPAAQDFLKKLVASPEFEKAFAASEEAPAPVPTTQAVPGT</sequence>
<dbReference type="Proteomes" id="UP000278907">
    <property type="component" value="Unassembled WGS sequence"/>
</dbReference>
<proteinExistence type="predicted"/>
<dbReference type="EMBL" id="RAWI01000108">
    <property type="protein sequence ID" value="RKI08238.1"/>
    <property type="molecule type" value="Genomic_DNA"/>
</dbReference>
<evidence type="ECO:0000313" key="2">
    <source>
        <dbReference type="EMBL" id="RKI08238.1"/>
    </source>
</evidence>
<comment type="caution">
    <text evidence="2">The sequence shown here is derived from an EMBL/GenBank/DDBJ whole genome shotgun (WGS) entry which is preliminary data.</text>
</comment>
<keyword evidence="1" id="KW-0732">Signal</keyword>
<accession>A0ABX9QHH8</accession>
<evidence type="ECO:0000256" key="1">
    <source>
        <dbReference type="SAM" id="SignalP"/>
    </source>
</evidence>
<evidence type="ECO:0008006" key="4">
    <source>
        <dbReference type="Google" id="ProtNLM"/>
    </source>
</evidence>
<evidence type="ECO:0000313" key="3">
    <source>
        <dbReference type="Proteomes" id="UP000278907"/>
    </source>
</evidence>
<name>A0ABX9QHH8_9BACT</name>
<protein>
    <recommendedName>
        <fullName evidence="4">Lipoprotein</fullName>
    </recommendedName>
</protein>
<dbReference type="RefSeq" id="WP_120534442.1">
    <property type="nucleotide sequence ID" value="NZ_RAWI01000108.1"/>
</dbReference>